<protein>
    <recommendedName>
        <fullName evidence="3 6">peptidylprolyl isomerase</fullName>
        <ecNumber evidence="3 6">5.2.1.8</ecNumber>
    </recommendedName>
</protein>
<comment type="catalytic activity">
    <reaction evidence="1 6">
        <text>[protein]-peptidylproline (omega=180) = [protein]-peptidylproline (omega=0)</text>
        <dbReference type="Rhea" id="RHEA:16237"/>
        <dbReference type="Rhea" id="RHEA-COMP:10747"/>
        <dbReference type="Rhea" id="RHEA-COMP:10748"/>
        <dbReference type="ChEBI" id="CHEBI:83833"/>
        <dbReference type="ChEBI" id="CHEBI:83834"/>
        <dbReference type="EC" id="5.2.1.8"/>
    </reaction>
</comment>
<dbReference type="GO" id="GO:0003755">
    <property type="term" value="F:peptidyl-prolyl cis-trans isomerase activity"/>
    <property type="evidence" value="ECO:0007669"/>
    <property type="project" value="UniProtKB-KW"/>
</dbReference>
<comment type="caution">
    <text evidence="9">The sequence shown here is derived from an EMBL/GenBank/DDBJ whole genome shotgun (WGS) entry which is preliminary data.</text>
</comment>
<organism evidence="9 10">
    <name type="scientific">Gardnerella vaginalis</name>
    <dbReference type="NCBI Taxonomy" id="2702"/>
    <lineage>
        <taxon>Bacteria</taxon>
        <taxon>Bacillati</taxon>
        <taxon>Actinomycetota</taxon>
        <taxon>Actinomycetes</taxon>
        <taxon>Bifidobacteriales</taxon>
        <taxon>Bifidobacteriaceae</taxon>
        <taxon>Gardnerella</taxon>
    </lineage>
</organism>
<sequence length="328" mass="35026">MKKIKTLGQKSLLLRAFATISAVAMCVVLASCGENSDNNNLTDENAQKAGMQLLEGVSASGELGKKPKITLKTPVKVKQNTYAVLQRGNGETIKEGDRVCSQGIVFDSKTGKELMNTWKEGKVDCSISINKNSTSRPYYALIKGKKINTTIALGVSGGAKNPSYIMVLTMVSRSKSLTRATGKAVTNIPANLPKVTLDKSGAPTLDKNNYVPDGKLVSQTLIEGTGKKVTAKDTVSAHYTGWTADKDGKLHQFDSSWLRGIPADFQLAGGVIPGWTKGLTGKKVGSQVLLVIPPEDGYGKEEKKDARGNVTIPANATLYFVVDILYAS</sequence>
<dbReference type="AlphaFoldDB" id="A0AAP8IRN5"/>
<dbReference type="PANTHER" id="PTHR43811:SF19">
    <property type="entry name" value="39 KDA FK506-BINDING NUCLEAR PROTEIN"/>
    <property type="match status" value="1"/>
</dbReference>
<evidence type="ECO:0000259" key="8">
    <source>
        <dbReference type="PROSITE" id="PS50059"/>
    </source>
</evidence>
<dbReference type="EC" id="5.2.1.8" evidence="3 6"/>
<name>A0AAP8IRN5_GARVA</name>
<proteinExistence type="inferred from homology"/>
<evidence type="ECO:0000256" key="6">
    <source>
        <dbReference type="PROSITE-ProRule" id="PRU00277"/>
    </source>
</evidence>
<dbReference type="InterPro" id="IPR001179">
    <property type="entry name" value="PPIase_FKBP_dom"/>
</dbReference>
<dbReference type="PANTHER" id="PTHR43811">
    <property type="entry name" value="FKBP-TYPE PEPTIDYL-PROLYL CIS-TRANS ISOMERASE FKPA"/>
    <property type="match status" value="1"/>
</dbReference>
<dbReference type="Pfam" id="PF00254">
    <property type="entry name" value="FKBP_C"/>
    <property type="match status" value="1"/>
</dbReference>
<dbReference type="PROSITE" id="PS50059">
    <property type="entry name" value="FKBP_PPIASE"/>
    <property type="match status" value="1"/>
</dbReference>
<evidence type="ECO:0000256" key="5">
    <source>
        <dbReference type="ARBA" id="ARBA00023235"/>
    </source>
</evidence>
<keyword evidence="7" id="KW-1133">Transmembrane helix</keyword>
<evidence type="ECO:0000256" key="2">
    <source>
        <dbReference type="ARBA" id="ARBA00006577"/>
    </source>
</evidence>
<comment type="similarity">
    <text evidence="2">Belongs to the FKBP-type PPIase family.</text>
</comment>
<dbReference type="Gene3D" id="3.10.50.40">
    <property type="match status" value="1"/>
</dbReference>
<accession>A0AAP8IRN5</accession>
<gene>
    <name evidence="9" type="ORF">CYJ61_04175</name>
</gene>
<keyword evidence="5 6" id="KW-0413">Isomerase</keyword>
<keyword evidence="7" id="KW-0472">Membrane</keyword>
<dbReference type="EMBL" id="PKJN01000002">
    <property type="protein sequence ID" value="PKZ59500.1"/>
    <property type="molecule type" value="Genomic_DNA"/>
</dbReference>
<evidence type="ECO:0000256" key="1">
    <source>
        <dbReference type="ARBA" id="ARBA00000971"/>
    </source>
</evidence>
<keyword evidence="7" id="KW-0812">Transmembrane</keyword>
<evidence type="ECO:0000313" key="9">
    <source>
        <dbReference type="EMBL" id="PKZ59500.1"/>
    </source>
</evidence>
<keyword evidence="4 6" id="KW-0697">Rotamase</keyword>
<evidence type="ECO:0000256" key="3">
    <source>
        <dbReference type="ARBA" id="ARBA00013194"/>
    </source>
</evidence>
<feature type="transmembrane region" description="Helical" evidence="7">
    <location>
        <begin position="12"/>
        <end position="31"/>
    </location>
</feature>
<dbReference type="PROSITE" id="PS51257">
    <property type="entry name" value="PROKAR_LIPOPROTEIN"/>
    <property type="match status" value="1"/>
</dbReference>
<dbReference type="Proteomes" id="UP000234905">
    <property type="component" value="Unassembled WGS sequence"/>
</dbReference>
<evidence type="ECO:0000313" key="10">
    <source>
        <dbReference type="Proteomes" id="UP000234905"/>
    </source>
</evidence>
<evidence type="ECO:0000256" key="7">
    <source>
        <dbReference type="SAM" id="Phobius"/>
    </source>
</evidence>
<dbReference type="SUPFAM" id="SSF54534">
    <property type="entry name" value="FKBP-like"/>
    <property type="match status" value="1"/>
</dbReference>
<feature type="domain" description="PPIase FKBP-type" evidence="8">
    <location>
        <begin position="232"/>
        <end position="328"/>
    </location>
</feature>
<reference evidence="9 10" key="1">
    <citation type="submission" date="2017-12" db="EMBL/GenBank/DDBJ databases">
        <title>Phylogenetic diversity of female urinary microbiome.</title>
        <authorList>
            <person name="Thomas-White K."/>
            <person name="Wolfe A.J."/>
        </authorList>
    </citation>
    <scope>NUCLEOTIDE SEQUENCE [LARGE SCALE GENOMIC DNA]</scope>
    <source>
        <strain evidence="9 10">UMB0682</strain>
    </source>
</reference>
<evidence type="ECO:0000256" key="4">
    <source>
        <dbReference type="ARBA" id="ARBA00023110"/>
    </source>
</evidence>
<dbReference type="InterPro" id="IPR046357">
    <property type="entry name" value="PPIase_dom_sf"/>
</dbReference>